<evidence type="ECO:0000256" key="1">
    <source>
        <dbReference type="SAM" id="MobiDB-lite"/>
    </source>
</evidence>
<dbReference type="KEGG" id="gqu:AWC35_08355"/>
<sequence>MFLNSANLKRDYRRFPRRHQIASSCSRSGDISRAAPSSQHKTQAKKNPPQRVLSTNETKGVITGL</sequence>
<dbReference type="Proteomes" id="UP000217182">
    <property type="component" value="Chromosome"/>
</dbReference>
<evidence type="ECO:0000313" key="3">
    <source>
        <dbReference type="Proteomes" id="UP000217182"/>
    </source>
</evidence>
<evidence type="ECO:0000313" key="2">
    <source>
        <dbReference type="EMBL" id="ATA19349.1"/>
    </source>
</evidence>
<accession>A0A250AZH8</accession>
<organism evidence="2 3">
    <name type="scientific">Gibbsiella quercinecans</name>
    <dbReference type="NCBI Taxonomy" id="929813"/>
    <lineage>
        <taxon>Bacteria</taxon>
        <taxon>Pseudomonadati</taxon>
        <taxon>Pseudomonadota</taxon>
        <taxon>Gammaproteobacteria</taxon>
        <taxon>Enterobacterales</taxon>
        <taxon>Yersiniaceae</taxon>
        <taxon>Gibbsiella</taxon>
    </lineage>
</organism>
<protein>
    <submittedName>
        <fullName evidence="2">Uncharacterized protein</fullName>
    </submittedName>
</protein>
<gene>
    <name evidence="2" type="ORF">AWC35_08355</name>
</gene>
<reference evidence="2 3" key="1">
    <citation type="submission" date="2016-01" db="EMBL/GenBank/DDBJ databases">
        <authorList>
            <person name="Oliw E.H."/>
        </authorList>
    </citation>
    <scope>NUCLEOTIDE SEQUENCE [LARGE SCALE GENOMIC DNA]</scope>
    <source>
        <strain evidence="2 3">FRB97</strain>
    </source>
</reference>
<dbReference type="AlphaFoldDB" id="A0A250AZH8"/>
<keyword evidence="3" id="KW-1185">Reference proteome</keyword>
<proteinExistence type="predicted"/>
<name>A0A250AZH8_9GAMM</name>
<feature type="compositionally biased region" description="Polar residues" evidence="1">
    <location>
        <begin position="21"/>
        <end position="41"/>
    </location>
</feature>
<dbReference type="EMBL" id="CP014136">
    <property type="protein sequence ID" value="ATA19349.1"/>
    <property type="molecule type" value="Genomic_DNA"/>
</dbReference>
<feature type="region of interest" description="Disordered" evidence="1">
    <location>
        <begin position="1"/>
        <end position="65"/>
    </location>
</feature>